<sequence length="320" mass="35955">MENRKRTNAEFQQDTESRFAQHDAMFEKILFEMQSLHVSLQALRDNNSIGSSSGGGKPITNTHKPYLKLAFPRYNGEDPAGWLYQAEQYFAFQQVADDDKVHLASFHLDGIALQWHRWLEKSKGPMSWVEFSKAVHSRFGPTDFEDPAEALTRLEQVTTVVAYQQEFERLSHRVDGLPESFLVGCFMGGLKDEIRLEVKLKSPRSLSDTIGMARLVEERLKLVQPPNLVETPLGGPLLNPTSGILGSAPTNKLSSPAPSQVRRLTSAEIRDCHAKGLCYYCDETYKPGHRCSKPQLMMITDSADDPDFHLEAKVNSSGVE</sequence>
<comment type="caution">
    <text evidence="2">The sequence shown here is derived from an EMBL/GenBank/DDBJ whole genome shotgun (WGS) entry which is preliminary data.</text>
</comment>
<evidence type="ECO:0000259" key="1">
    <source>
        <dbReference type="Pfam" id="PF03732"/>
    </source>
</evidence>
<gene>
    <name evidence="2" type="ORF">HanXRQr2_Chr02g0076661</name>
</gene>
<dbReference type="PANTHER" id="PTHR33223">
    <property type="entry name" value="CCHC-TYPE DOMAIN-CONTAINING PROTEIN"/>
    <property type="match status" value="1"/>
</dbReference>
<dbReference type="PANTHER" id="PTHR33223:SF6">
    <property type="entry name" value="CCHC-TYPE DOMAIN-CONTAINING PROTEIN"/>
    <property type="match status" value="1"/>
</dbReference>
<evidence type="ECO:0000313" key="2">
    <source>
        <dbReference type="EMBL" id="KAF5819354.1"/>
    </source>
</evidence>
<proteinExistence type="predicted"/>
<accession>A0A9K3JQC0</accession>
<feature type="domain" description="Retrotransposon gag" evidence="1">
    <location>
        <begin position="103"/>
        <end position="191"/>
    </location>
</feature>
<name>A0A9K3JQC0_HELAN</name>
<dbReference type="EMBL" id="MNCJ02000317">
    <property type="protein sequence ID" value="KAF5819354.1"/>
    <property type="molecule type" value="Genomic_DNA"/>
</dbReference>
<dbReference type="AlphaFoldDB" id="A0A9K3JQC0"/>
<protein>
    <submittedName>
        <fullName evidence="2">Retrotransposon gag domain-containing protein</fullName>
    </submittedName>
</protein>
<dbReference type="Proteomes" id="UP000215914">
    <property type="component" value="Unassembled WGS sequence"/>
</dbReference>
<dbReference type="InterPro" id="IPR005162">
    <property type="entry name" value="Retrotrans_gag_dom"/>
</dbReference>
<dbReference type="Gramene" id="mRNA:HanXRQr2_Chr02g0076661">
    <property type="protein sequence ID" value="CDS:HanXRQr2_Chr02g0076661.1"/>
    <property type="gene ID" value="HanXRQr2_Chr02g0076661"/>
</dbReference>
<reference evidence="2" key="2">
    <citation type="submission" date="2020-06" db="EMBL/GenBank/DDBJ databases">
        <title>Helianthus annuus Genome sequencing and assembly Release 2.</title>
        <authorList>
            <person name="Gouzy J."/>
            <person name="Langlade N."/>
            <person name="Munos S."/>
        </authorList>
    </citation>
    <scope>NUCLEOTIDE SEQUENCE</scope>
    <source>
        <tissue evidence="2">Leaves</tissue>
    </source>
</reference>
<evidence type="ECO:0000313" key="3">
    <source>
        <dbReference type="Proteomes" id="UP000215914"/>
    </source>
</evidence>
<organism evidence="2 3">
    <name type="scientific">Helianthus annuus</name>
    <name type="common">Common sunflower</name>
    <dbReference type="NCBI Taxonomy" id="4232"/>
    <lineage>
        <taxon>Eukaryota</taxon>
        <taxon>Viridiplantae</taxon>
        <taxon>Streptophyta</taxon>
        <taxon>Embryophyta</taxon>
        <taxon>Tracheophyta</taxon>
        <taxon>Spermatophyta</taxon>
        <taxon>Magnoliopsida</taxon>
        <taxon>eudicotyledons</taxon>
        <taxon>Gunneridae</taxon>
        <taxon>Pentapetalae</taxon>
        <taxon>asterids</taxon>
        <taxon>campanulids</taxon>
        <taxon>Asterales</taxon>
        <taxon>Asteraceae</taxon>
        <taxon>Asteroideae</taxon>
        <taxon>Heliantheae alliance</taxon>
        <taxon>Heliantheae</taxon>
        <taxon>Helianthus</taxon>
    </lineage>
</organism>
<dbReference type="Pfam" id="PF03732">
    <property type="entry name" value="Retrotrans_gag"/>
    <property type="match status" value="1"/>
</dbReference>
<keyword evidence="3" id="KW-1185">Reference proteome</keyword>
<reference evidence="2" key="1">
    <citation type="journal article" date="2017" name="Nature">
        <title>The sunflower genome provides insights into oil metabolism, flowering and Asterid evolution.</title>
        <authorList>
            <person name="Badouin H."/>
            <person name="Gouzy J."/>
            <person name="Grassa C.J."/>
            <person name="Murat F."/>
            <person name="Staton S.E."/>
            <person name="Cottret L."/>
            <person name="Lelandais-Briere C."/>
            <person name="Owens G.L."/>
            <person name="Carrere S."/>
            <person name="Mayjonade B."/>
            <person name="Legrand L."/>
            <person name="Gill N."/>
            <person name="Kane N.C."/>
            <person name="Bowers J.E."/>
            <person name="Hubner S."/>
            <person name="Bellec A."/>
            <person name="Berard A."/>
            <person name="Berges H."/>
            <person name="Blanchet N."/>
            <person name="Boniface M.C."/>
            <person name="Brunel D."/>
            <person name="Catrice O."/>
            <person name="Chaidir N."/>
            <person name="Claudel C."/>
            <person name="Donnadieu C."/>
            <person name="Faraut T."/>
            <person name="Fievet G."/>
            <person name="Helmstetter N."/>
            <person name="King M."/>
            <person name="Knapp S.J."/>
            <person name="Lai Z."/>
            <person name="Le Paslier M.C."/>
            <person name="Lippi Y."/>
            <person name="Lorenzon L."/>
            <person name="Mandel J.R."/>
            <person name="Marage G."/>
            <person name="Marchand G."/>
            <person name="Marquand E."/>
            <person name="Bret-Mestries E."/>
            <person name="Morien E."/>
            <person name="Nambeesan S."/>
            <person name="Nguyen T."/>
            <person name="Pegot-Espagnet P."/>
            <person name="Pouilly N."/>
            <person name="Raftis F."/>
            <person name="Sallet E."/>
            <person name="Schiex T."/>
            <person name="Thomas J."/>
            <person name="Vandecasteele C."/>
            <person name="Vares D."/>
            <person name="Vear F."/>
            <person name="Vautrin S."/>
            <person name="Crespi M."/>
            <person name="Mangin B."/>
            <person name="Burke J.M."/>
            <person name="Salse J."/>
            <person name="Munos S."/>
            <person name="Vincourt P."/>
            <person name="Rieseberg L.H."/>
            <person name="Langlade N.B."/>
        </authorList>
    </citation>
    <scope>NUCLEOTIDE SEQUENCE</scope>
    <source>
        <tissue evidence="2">Leaves</tissue>
    </source>
</reference>